<evidence type="ECO:0008006" key="3">
    <source>
        <dbReference type="Google" id="ProtNLM"/>
    </source>
</evidence>
<keyword evidence="2" id="KW-1185">Reference proteome</keyword>
<dbReference type="EMBL" id="CP120988">
    <property type="protein sequence ID" value="WLQ60595.1"/>
    <property type="molecule type" value="Genomic_DNA"/>
</dbReference>
<protein>
    <recommendedName>
        <fullName evidence="3">Transcription regulator TrmB N-terminal domain-containing protein</fullName>
    </recommendedName>
</protein>
<name>A0ABY9J051_9ACTN</name>
<reference evidence="1 2" key="1">
    <citation type="submission" date="2023-03" db="EMBL/GenBank/DDBJ databases">
        <title>Isolation and description of six Streptomyces strains from soil environments, able to metabolize different microbial glucans.</title>
        <authorList>
            <person name="Widen T."/>
            <person name="Larsbrink J."/>
        </authorList>
    </citation>
    <scope>NUCLEOTIDE SEQUENCE [LARGE SCALE GENOMIC DNA]</scope>
    <source>
        <strain evidence="1 2">Alt2</strain>
    </source>
</reference>
<sequence>MSLQDLGLTADDDTVYQTLTALPSPGYEEPAGAVGLPEQRTGAALRTLTERGLVLRAADGQRYAAAPPAVALGVELADRRERACRR</sequence>
<evidence type="ECO:0000313" key="1">
    <source>
        <dbReference type="EMBL" id="WLQ60595.1"/>
    </source>
</evidence>
<proteinExistence type="predicted"/>
<organism evidence="1 2">
    <name type="scientific">Streptomyces poriferorum</name>
    <dbReference type="NCBI Taxonomy" id="2798799"/>
    <lineage>
        <taxon>Bacteria</taxon>
        <taxon>Bacillati</taxon>
        <taxon>Actinomycetota</taxon>
        <taxon>Actinomycetes</taxon>
        <taxon>Kitasatosporales</taxon>
        <taxon>Streptomycetaceae</taxon>
        <taxon>Streptomyces</taxon>
    </lineage>
</organism>
<dbReference type="Proteomes" id="UP001235744">
    <property type="component" value="Chromosome"/>
</dbReference>
<evidence type="ECO:0000313" key="2">
    <source>
        <dbReference type="Proteomes" id="UP001235744"/>
    </source>
</evidence>
<accession>A0ABY9J051</accession>
<gene>
    <name evidence="1" type="ORF">P8A19_36505</name>
</gene>
<dbReference type="RefSeq" id="WP_219571795.1">
    <property type="nucleotide sequence ID" value="NZ_CP120988.1"/>
</dbReference>